<proteinExistence type="predicted"/>
<sequence length="129" mass="14066">MDKKKVVDRIFKKLREISSVGSGGASSTTGIGPQYAPPFTFNPNKKAKGTQSMKYAYKLGYKLAPNQPLDETNPGATLGKGPKAGPDGVTNNLLVKKFGYKPVNSKKLAKNAKWVDTKYLWGEDKTNKD</sequence>
<accession>A0A6J5LZH2</accession>
<reference evidence="2" key="1">
    <citation type="submission" date="2020-04" db="EMBL/GenBank/DDBJ databases">
        <authorList>
            <person name="Chiriac C."/>
            <person name="Salcher M."/>
            <person name="Ghai R."/>
            <person name="Kavagutti S V."/>
        </authorList>
    </citation>
    <scope>NUCLEOTIDE SEQUENCE</scope>
</reference>
<gene>
    <name evidence="2" type="ORF">UFOVP331_213</name>
</gene>
<evidence type="ECO:0000256" key="1">
    <source>
        <dbReference type="SAM" id="MobiDB-lite"/>
    </source>
</evidence>
<dbReference type="EMBL" id="LR796345">
    <property type="protein sequence ID" value="CAB4138653.1"/>
    <property type="molecule type" value="Genomic_DNA"/>
</dbReference>
<feature type="compositionally biased region" description="Low complexity" evidence="1">
    <location>
        <begin position="19"/>
        <end position="32"/>
    </location>
</feature>
<feature type="region of interest" description="Disordered" evidence="1">
    <location>
        <begin position="66"/>
        <end position="87"/>
    </location>
</feature>
<name>A0A6J5LZH2_9CAUD</name>
<organism evidence="2">
    <name type="scientific">uncultured Caudovirales phage</name>
    <dbReference type="NCBI Taxonomy" id="2100421"/>
    <lineage>
        <taxon>Viruses</taxon>
        <taxon>Duplodnaviria</taxon>
        <taxon>Heunggongvirae</taxon>
        <taxon>Uroviricota</taxon>
        <taxon>Caudoviricetes</taxon>
        <taxon>Peduoviridae</taxon>
        <taxon>Maltschvirus</taxon>
        <taxon>Maltschvirus maltsch</taxon>
    </lineage>
</organism>
<protein>
    <submittedName>
        <fullName evidence="2">Uncharacterized protein</fullName>
    </submittedName>
</protein>
<evidence type="ECO:0000313" key="2">
    <source>
        <dbReference type="EMBL" id="CAB4138653.1"/>
    </source>
</evidence>
<feature type="region of interest" description="Disordered" evidence="1">
    <location>
        <begin position="19"/>
        <end position="43"/>
    </location>
</feature>